<dbReference type="InterPro" id="IPR027791">
    <property type="entry name" value="Galactosyl_T_C"/>
</dbReference>
<evidence type="ECO:0000256" key="5">
    <source>
        <dbReference type="ARBA" id="ARBA00005735"/>
    </source>
</evidence>
<protein>
    <recommendedName>
        <fullName evidence="18">glucosylceramide beta-1,4-galactosyltransferase</fullName>
        <ecNumber evidence="18">2.4.1.274</ecNumber>
    </recommendedName>
    <alternativeName>
        <fullName evidence="19">Glucosylceramide beta-1,4-galactosyltransferase</fullName>
    </alternativeName>
    <alternativeName>
        <fullName evidence="20">Lactosylceramide synthase</fullName>
    </alternativeName>
</protein>
<evidence type="ECO:0000256" key="3">
    <source>
        <dbReference type="ARBA" id="ARBA00004922"/>
    </source>
</evidence>
<dbReference type="InterPro" id="IPR043502">
    <property type="entry name" value="DNA/RNA_pol_sf"/>
</dbReference>
<sequence length="852" mass="97425">MVRADKRAFMDNLATQAEDAVDRGEQGTLFRITKALSGKHHGSASAPPIKDKQDRLLTTENEQEARWAEHFQEVLNRPPPEEEADIQDASADLDINTDPPGKEEIVTAIRSLKNRKAPGYDNFNAELFKADPDLAATILQPLFRTIWERKQVPDDWNKGIIVKIPKKGALSDCNNWRGITLLSVPSKILAKVIIQRISDAVDKSLRNEQAGFRRGRGCIDQIFALCNIIEQCTEWQRQLYINFVDFEKAFDSIHRDSLWRILRAYGIPDQIVELIKSFYTNFSCSVGNSDVRFEVKTGVRQGCVMSALLFNLAIDWVMRHTTEDGARGIRSTLFSSLEDLDFADDLALLSHTHQHMQEKTNRLNTFARQVGLKISQRKTEVMTLNIDSPAPVKVDGKELPTTKSFTYLGSIVRQDGGAGNDIQSRLNKARTVFMTLNNVWRSSQNSVHTKVRIYQSCVLSALLYGTVLLIRVSEESCTAFEVVRDIEWVGVEHVVTFPGDPKNPKSINEYLFMVQARGIQIRENVRYMGAQVIEQMVRGAYNINGTDYAYEFNLSETDLPATPYLPEGFTYMPDQVCPEKLPSMKGQLKVNMSEITLKKVEKLLKQADPSLSLGGHWKPHDCLPRWKVAILVPFRNRHEHLPILFRHLIPALQRQRLQFGFYVIEQAGNEPFNRAMLFNVGFKEAMKDLNWDCVIFHDVDHILENDRNYYGCGEMPRHFAVKLNKYSYMLPYEEFFGGVSGLTVEQFRKINGFPNAFWGWGGEDDDLWNRVQFAGYKVSRPHGDIGRYMSIPHHHRGEVQFLGRYKLLRRSKERQSLDGLNNLNYFPLVSRKSLYTNVSVTLSRDLAPVGDY</sequence>
<dbReference type="Pfam" id="PF00078">
    <property type="entry name" value="RVT_1"/>
    <property type="match status" value="1"/>
</dbReference>
<dbReference type="Proteomes" id="UP000290572">
    <property type="component" value="Unassembled WGS sequence"/>
</dbReference>
<evidence type="ECO:0000259" key="21">
    <source>
        <dbReference type="PROSITE" id="PS50878"/>
    </source>
</evidence>
<proteinExistence type="inferred from homology"/>
<evidence type="ECO:0000256" key="17">
    <source>
        <dbReference type="ARBA" id="ARBA00052889"/>
    </source>
</evidence>
<evidence type="ECO:0000256" key="18">
    <source>
        <dbReference type="ARBA" id="ARBA00066772"/>
    </source>
</evidence>
<evidence type="ECO:0000256" key="6">
    <source>
        <dbReference type="ARBA" id="ARBA00022676"/>
    </source>
</evidence>
<keyword evidence="6 22" id="KW-0328">Glycosyltransferase</keyword>
<dbReference type="GO" id="GO:0005975">
    <property type="term" value="P:carbohydrate metabolic process"/>
    <property type="evidence" value="ECO:0007669"/>
    <property type="project" value="InterPro"/>
</dbReference>
<organism evidence="22 23">
    <name type="scientific">Labeo rohita</name>
    <name type="common">Indian major carp</name>
    <name type="synonym">Cyprinus rohita</name>
    <dbReference type="NCBI Taxonomy" id="84645"/>
    <lineage>
        <taxon>Eukaryota</taxon>
        <taxon>Metazoa</taxon>
        <taxon>Chordata</taxon>
        <taxon>Craniata</taxon>
        <taxon>Vertebrata</taxon>
        <taxon>Euteleostomi</taxon>
        <taxon>Actinopterygii</taxon>
        <taxon>Neopterygii</taxon>
        <taxon>Teleostei</taxon>
        <taxon>Ostariophysi</taxon>
        <taxon>Cypriniformes</taxon>
        <taxon>Cyprinidae</taxon>
        <taxon>Labeoninae</taxon>
        <taxon>Labeonini</taxon>
        <taxon>Labeo</taxon>
    </lineage>
</organism>
<keyword evidence="7 22" id="KW-0808">Transferase</keyword>
<dbReference type="GO" id="GO:0046872">
    <property type="term" value="F:metal ion binding"/>
    <property type="evidence" value="ECO:0007669"/>
    <property type="project" value="UniProtKB-KW"/>
</dbReference>
<accession>A0A498LPQ9</accession>
<dbReference type="CDD" id="cd01650">
    <property type="entry name" value="RT_nLTR_like"/>
    <property type="match status" value="1"/>
</dbReference>
<keyword evidence="11" id="KW-0735">Signal-anchor</keyword>
<keyword evidence="23" id="KW-1185">Reference proteome</keyword>
<keyword evidence="14" id="KW-1015">Disulfide bond</keyword>
<comment type="subcellular location">
    <subcellularLocation>
        <location evidence="2">Golgi apparatus</location>
        <location evidence="2">Golgi stack membrane</location>
        <topology evidence="2">Single-pass type II membrane protein</topology>
    </subcellularLocation>
</comment>
<keyword evidence="13" id="KW-0472">Membrane</keyword>
<dbReference type="Pfam" id="PF20049">
    <property type="entry name" value="DUF6451"/>
    <property type="match status" value="1"/>
</dbReference>
<name>A0A498LPQ9_LABRO</name>
<evidence type="ECO:0000256" key="14">
    <source>
        <dbReference type="ARBA" id="ARBA00023157"/>
    </source>
</evidence>
<evidence type="ECO:0000256" key="2">
    <source>
        <dbReference type="ARBA" id="ARBA00004447"/>
    </source>
</evidence>
<dbReference type="GO" id="GO:0008489">
    <property type="term" value="F:UDP-galactose:glucosylceramide beta-1,4-galactosyltransferase activity"/>
    <property type="evidence" value="ECO:0007669"/>
    <property type="project" value="UniProtKB-EC"/>
</dbReference>
<dbReference type="Pfam" id="PF02709">
    <property type="entry name" value="Glyco_transf_7C"/>
    <property type="match status" value="1"/>
</dbReference>
<evidence type="ECO:0000256" key="20">
    <source>
        <dbReference type="ARBA" id="ARBA00083409"/>
    </source>
</evidence>
<keyword evidence="15" id="KW-0325">Glycoprotein</keyword>
<dbReference type="SUPFAM" id="SSF53448">
    <property type="entry name" value="Nucleotide-diphospho-sugar transferases"/>
    <property type="match status" value="1"/>
</dbReference>
<dbReference type="PANTHER" id="PTHR19300:SF45">
    <property type="entry name" value="BETA-1,4-GALACTOSYLTRANSFERASE 5"/>
    <property type="match status" value="1"/>
</dbReference>
<dbReference type="PROSITE" id="PS50878">
    <property type="entry name" value="RT_POL"/>
    <property type="match status" value="1"/>
</dbReference>
<keyword evidence="12" id="KW-1133">Transmembrane helix</keyword>
<dbReference type="STRING" id="84645.A0A498LPQ9"/>
<dbReference type="InterPro" id="IPR045609">
    <property type="entry name" value="DUF6451"/>
</dbReference>
<dbReference type="InterPro" id="IPR029044">
    <property type="entry name" value="Nucleotide-diphossugar_trans"/>
</dbReference>
<evidence type="ECO:0000256" key="13">
    <source>
        <dbReference type="ARBA" id="ARBA00023136"/>
    </source>
</evidence>
<dbReference type="InterPro" id="IPR003859">
    <property type="entry name" value="Galactosyl_T"/>
</dbReference>
<comment type="caution">
    <text evidence="22">The sequence shown here is derived from an EMBL/GenBank/DDBJ whole genome shotgun (WGS) entry which is preliminary data.</text>
</comment>
<evidence type="ECO:0000256" key="12">
    <source>
        <dbReference type="ARBA" id="ARBA00022989"/>
    </source>
</evidence>
<dbReference type="CDD" id="cd00899">
    <property type="entry name" value="b4GalT"/>
    <property type="match status" value="1"/>
</dbReference>
<comment type="pathway">
    <text evidence="3">Protein modification; protein glycosylation.</text>
</comment>
<evidence type="ECO:0000256" key="15">
    <source>
        <dbReference type="ARBA" id="ARBA00023180"/>
    </source>
</evidence>
<dbReference type="GO" id="GO:0032580">
    <property type="term" value="C:Golgi cisterna membrane"/>
    <property type="evidence" value="ECO:0007669"/>
    <property type="project" value="UniProtKB-SubCell"/>
</dbReference>
<comment type="catalytic activity">
    <reaction evidence="17">
        <text>a beta-D-glucosyl-(1&lt;-&gt;1')-N-acylsphing-4-enine + UDP-alpha-D-galactose = a beta-D-Gal-(1-&gt;4)-beta-D-Glc-(1&lt;-&gt;1)-Cer(d18:1(4E)) + UDP + H(+)</text>
        <dbReference type="Rhea" id="RHEA:31495"/>
        <dbReference type="ChEBI" id="CHEBI:15378"/>
        <dbReference type="ChEBI" id="CHEBI:17950"/>
        <dbReference type="ChEBI" id="CHEBI:22801"/>
        <dbReference type="ChEBI" id="CHEBI:58223"/>
        <dbReference type="ChEBI" id="CHEBI:66914"/>
        <dbReference type="EC" id="2.4.1.274"/>
    </reaction>
    <physiologicalReaction direction="left-to-right" evidence="17">
        <dbReference type="Rhea" id="RHEA:31496"/>
    </physiologicalReaction>
</comment>
<keyword evidence="9" id="KW-0479">Metal-binding</keyword>
<dbReference type="PRINTS" id="PR02050">
    <property type="entry name" value="B14GALTRFASE"/>
</dbReference>
<dbReference type="InterPro" id="IPR000477">
    <property type="entry name" value="RT_dom"/>
</dbReference>
<evidence type="ECO:0000313" key="22">
    <source>
        <dbReference type="EMBL" id="RXN10418.1"/>
    </source>
</evidence>
<comment type="similarity">
    <text evidence="5">Belongs to the glycosyltransferase 7 family.</text>
</comment>
<dbReference type="Gene3D" id="3.90.550.10">
    <property type="entry name" value="Spore Coat Polysaccharide Biosynthesis Protein SpsA, Chain A"/>
    <property type="match status" value="1"/>
</dbReference>
<evidence type="ECO:0000313" key="23">
    <source>
        <dbReference type="Proteomes" id="UP000290572"/>
    </source>
</evidence>
<evidence type="ECO:0000256" key="4">
    <source>
        <dbReference type="ARBA" id="ARBA00004991"/>
    </source>
</evidence>
<feature type="domain" description="Reverse transcriptase" evidence="21">
    <location>
        <begin position="145"/>
        <end position="412"/>
    </location>
</feature>
<dbReference type="FunFam" id="3.90.550.10:FF:000037">
    <property type="entry name" value="Beta-1,4-galactosyltransferase 6"/>
    <property type="match status" value="1"/>
</dbReference>
<dbReference type="UniPathway" id="UPA00378"/>
<evidence type="ECO:0000256" key="11">
    <source>
        <dbReference type="ARBA" id="ARBA00022968"/>
    </source>
</evidence>
<evidence type="ECO:0000256" key="7">
    <source>
        <dbReference type="ARBA" id="ARBA00022679"/>
    </source>
</evidence>
<evidence type="ECO:0000256" key="1">
    <source>
        <dbReference type="ARBA" id="ARBA00001936"/>
    </source>
</evidence>
<keyword evidence="8" id="KW-0812">Transmembrane</keyword>
<dbReference type="EC" id="2.4.1.274" evidence="18"/>
<keyword evidence="16" id="KW-0464">Manganese</keyword>
<comment type="cofactor">
    <cofactor evidence="1">
        <name>Mn(2+)</name>
        <dbReference type="ChEBI" id="CHEBI:29035"/>
    </cofactor>
</comment>
<evidence type="ECO:0000256" key="9">
    <source>
        <dbReference type="ARBA" id="ARBA00022723"/>
    </source>
</evidence>
<evidence type="ECO:0000256" key="16">
    <source>
        <dbReference type="ARBA" id="ARBA00023211"/>
    </source>
</evidence>
<evidence type="ECO:0000256" key="19">
    <source>
        <dbReference type="ARBA" id="ARBA00078396"/>
    </source>
</evidence>
<evidence type="ECO:0000256" key="10">
    <source>
        <dbReference type="ARBA" id="ARBA00022919"/>
    </source>
</evidence>
<dbReference type="SUPFAM" id="SSF56672">
    <property type="entry name" value="DNA/RNA polymerases"/>
    <property type="match status" value="1"/>
</dbReference>
<dbReference type="AlphaFoldDB" id="A0A498LPQ9"/>
<dbReference type="GO" id="GO:0009101">
    <property type="term" value="P:glycoprotein biosynthetic process"/>
    <property type="evidence" value="ECO:0007669"/>
    <property type="project" value="TreeGrafter"/>
</dbReference>
<comment type="pathway">
    <text evidence="4">Sphingolipid metabolism.</text>
</comment>
<dbReference type="Pfam" id="PF13733">
    <property type="entry name" value="Glyco_transf_7N"/>
    <property type="match status" value="1"/>
</dbReference>
<evidence type="ECO:0000256" key="8">
    <source>
        <dbReference type="ARBA" id="ARBA00022692"/>
    </source>
</evidence>
<keyword evidence="10" id="KW-0746">Sphingolipid metabolism</keyword>
<dbReference type="GO" id="GO:0006665">
    <property type="term" value="P:sphingolipid metabolic process"/>
    <property type="evidence" value="ECO:0007669"/>
    <property type="project" value="UniProtKB-KW"/>
</dbReference>
<keyword evidence="10" id="KW-0443">Lipid metabolism</keyword>
<dbReference type="InterPro" id="IPR027995">
    <property type="entry name" value="Galactosyl_T_N"/>
</dbReference>
<dbReference type="PANTHER" id="PTHR19300">
    <property type="entry name" value="BETA-1,4-GALACTOSYLTRANSFERASE"/>
    <property type="match status" value="1"/>
</dbReference>
<dbReference type="EMBL" id="QBIY01013204">
    <property type="protein sequence ID" value="RXN10418.1"/>
    <property type="molecule type" value="Genomic_DNA"/>
</dbReference>
<reference evidence="22 23" key="1">
    <citation type="submission" date="2018-03" db="EMBL/GenBank/DDBJ databases">
        <title>Draft genome sequence of Rohu Carp (Labeo rohita).</title>
        <authorList>
            <person name="Das P."/>
            <person name="Kushwaha B."/>
            <person name="Joshi C.G."/>
            <person name="Kumar D."/>
            <person name="Nagpure N.S."/>
            <person name="Sahoo L."/>
            <person name="Das S.P."/>
            <person name="Bit A."/>
            <person name="Patnaik S."/>
            <person name="Meher P.K."/>
            <person name="Jayasankar P."/>
            <person name="Koringa P.G."/>
            <person name="Patel N.V."/>
            <person name="Hinsu A.T."/>
            <person name="Kumar R."/>
            <person name="Pandey M."/>
            <person name="Agarwal S."/>
            <person name="Srivastava S."/>
            <person name="Singh M."/>
            <person name="Iquebal M.A."/>
            <person name="Jaiswal S."/>
            <person name="Angadi U.B."/>
            <person name="Kumar N."/>
            <person name="Raza M."/>
            <person name="Shah T.M."/>
            <person name="Rai A."/>
            <person name="Jena J.K."/>
        </authorList>
    </citation>
    <scope>NUCLEOTIDE SEQUENCE [LARGE SCALE GENOMIC DNA]</scope>
    <source>
        <strain evidence="22">DASCIFA01</strain>
        <tissue evidence="22">Testis</tissue>
    </source>
</reference>
<gene>
    <name evidence="22" type="ORF">ROHU_030777</name>
</gene>